<proteinExistence type="predicted"/>
<dbReference type="Proteomes" id="UP001060215">
    <property type="component" value="Chromosome 10"/>
</dbReference>
<protein>
    <submittedName>
        <fullName evidence="1">Puromycin-sensitive aminopeptidase</fullName>
    </submittedName>
</protein>
<organism evidence="1 2">
    <name type="scientific">Camellia lanceoleosa</name>
    <dbReference type="NCBI Taxonomy" id="1840588"/>
    <lineage>
        <taxon>Eukaryota</taxon>
        <taxon>Viridiplantae</taxon>
        <taxon>Streptophyta</taxon>
        <taxon>Embryophyta</taxon>
        <taxon>Tracheophyta</taxon>
        <taxon>Spermatophyta</taxon>
        <taxon>Magnoliopsida</taxon>
        <taxon>eudicotyledons</taxon>
        <taxon>Gunneridae</taxon>
        <taxon>Pentapetalae</taxon>
        <taxon>asterids</taxon>
        <taxon>Ericales</taxon>
        <taxon>Theaceae</taxon>
        <taxon>Camellia</taxon>
    </lineage>
</organism>
<gene>
    <name evidence="1" type="ORF">LOK49_LG10G01325</name>
</gene>
<reference evidence="1 2" key="1">
    <citation type="journal article" date="2022" name="Plant J.">
        <title>Chromosome-level genome of Camellia lanceoleosa provides a valuable resource for understanding genome evolution and self-incompatibility.</title>
        <authorList>
            <person name="Gong W."/>
            <person name="Xiao S."/>
            <person name="Wang L."/>
            <person name="Liao Z."/>
            <person name="Chang Y."/>
            <person name="Mo W."/>
            <person name="Hu G."/>
            <person name="Li W."/>
            <person name="Zhao G."/>
            <person name="Zhu H."/>
            <person name="Hu X."/>
            <person name="Ji K."/>
            <person name="Xiang X."/>
            <person name="Song Q."/>
            <person name="Yuan D."/>
            <person name="Jin S."/>
            <person name="Zhang L."/>
        </authorList>
    </citation>
    <scope>NUCLEOTIDE SEQUENCE [LARGE SCALE GENOMIC DNA]</scope>
    <source>
        <strain evidence="1">SQ_2022a</strain>
    </source>
</reference>
<name>A0ACC0GCU4_9ERIC</name>
<evidence type="ECO:0000313" key="2">
    <source>
        <dbReference type="Proteomes" id="UP001060215"/>
    </source>
</evidence>
<keyword evidence="2" id="KW-1185">Reference proteome</keyword>
<dbReference type="EMBL" id="CM045767">
    <property type="protein sequence ID" value="KAI7998227.1"/>
    <property type="molecule type" value="Genomic_DNA"/>
</dbReference>
<comment type="caution">
    <text evidence="1">The sequence shown here is derived from an EMBL/GenBank/DDBJ whole genome shotgun (WGS) entry which is preliminary data.</text>
</comment>
<evidence type="ECO:0000313" key="1">
    <source>
        <dbReference type="EMBL" id="KAI7998227.1"/>
    </source>
</evidence>
<keyword evidence="1" id="KW-0378">Hydrolase</keyword>
<sequence>MKYDLDLFNIVAVPEFNMGAMENKSLNIFNSKLVLASPKTATDADYVAILGVICHEVYHLSHKKQET</sequence>
<accession>A0ACC0GCU4</accession>
<keyword evidence="1" id="KW-0031">Aminopeptidase</keyword>
<keyword evidence="1" id="KW-0645">Protease</keyword>